<evidence type="ECO:0000313" key="10">
    <source>
        <dbReference type="Proteomes" id="UP000016023"/>
    </source>
</evidence>
<keyword evidence="5 7" id="KW-1133">Transmembrane helix</keyword>
<dbReference type="GO" id="GO:0005886">
    <property type="term" value="C:plasma membrane"/>
    <property type="evidence" value="ECO:0007669"/>
    <property type="project" value="UniProtKB-SubCell"/>
</dbReference>
<proteinExistence type="predicted"/>
<reference evidence="9 10" key="1">
    <citation type="submission" date="2011-12" db="EMBL/GenBank/DDBJ databases">
        <title>The Genome Sequence of Prevotella micans F0438.</title>
        <authorList>
            <consortium name="The Broad Institute Genome Sequencing Platform"/>
            <person name="Earl A."/>
            <person name="Ward D."/>
            <person name="Feldgarden M."/>
            <person name="Gevers D."/>
            <person name="Izard J."/>
            <person name="Baranova O.V."/>
            <person name="Blanton J.M."/>
            <person name="Wade W.G."/>
            <person name="Dewhirst F.E."/>
            <person name="Young S.K."/>
            <person name="Zeng Q."/>
            <person name="Gargeya S."/>
            <person name="Fitzgerald M."/>
            <person name="Haas B."/>
            <person name="Abouelleil A."/>
            <person name="Alvarado L."/>
            <person name="Arachchi H.M."/>
            <person name="Berlin A."/>
            <person name="Chapman S.B."/>
            <person name="Gearin G."/>
            <person name="Goldberg J."/>
            <person name="Griggs A."/>
            <person name="Gujja S."/>
            <person name="Hansen M."/>
            <person name="Heiman D."/>
            <person name="Howarth C."/>
            <person name="Larimer J."/>
            <person name="Lui A."/>
            <person name="MacDonald P.J.P."/>
            <person name="McCowen C."/>
            <person name="Montmayeur A."/>
            <person name="Murphy C."/>
            <person name="Neiman D."/>
            <person name="Pearson M."/>
            <person name="Priest M."/>
            <person name="Roberts A."/>
            <person name="Saif S."/>
            <person name="Shea T."/>
            <person name="Sisk P."/>
            <person name="Stolte C."/>
            <person name="Sykes S."/>
            <person name="Wortman J."/>
            <person name="Nusbaum C."/>
            <person name="Birren B."/>
        </authorList>
    </citation>
    <scope>NUCLEOTIDE SEQUENCE [LARGE SCALE GENOMIC DNA]</scope>
    <source>
        <strain evidence="9 10">F0438</strain>
    </source>
</reference>
<dbReference type="STRING" id="883158.HMPREF9140_01531"/>
<dbReference type="CDD" id="cd16017">
    <property type="entry name" value="LptA"/>
    <property type="match status" value="1"/>
</dbReference>
<dbReference type="PANTHER" id="PTHR30443:SF2">
    <property type="entry name" value="PHOSPHOETHANOLAMINE TRANSFERASE EPTC"/>
    <property type="match status" value="1"/>
</dbReference>
<feature type="domain" description="Sulfatase N-terminal" evidence="8">
    <location>
        <begin position="268"/>
        <end position="551"/>
    </location>
</feature>
<evidence type="ECO:0000256" key="7">
    <source>
        <dbReference type="SAM" id="Phobius"/>
    </source>
</evidence>
<feature type="transmembrane region" description="Helical" evidence="7">
    <location>
        <begin position="21"/>
        <end position="38"/>
    </location>
</feature>
<dbReference type="InterPro" id="IPR040423">
    <property type="entry name" value="PEA_transferase"/>
</dbReference>
<evidence type="ECO:0000256" key="5">
    <source>
        <dbReference type="ARBA" id="ARBA00022989"/>
    </source>
</evidence>
<dbReference type="RefSeq" id="WP_006953009.1">
    <property type="nucleotide sequence ID" value="NZ_JH594522.1"/>
</dbReference>
<comment type="caution">
    <text evidence="9">The sequence shown here is derived from an EMBL/GenBank/DDBJ whole genome shotgun (WGS) entry which is preliminary data.</text>
</comment>
<dbReference type="GO" id="GO:0009244">
    <property type="term" value="P:lipopolysaccharide core region biosynthetic process"/>
    <property type="evidence" value="ECO:0007669"/>
    <property type="project" value="TreeGrafter"/>
</dbReference>
<accession>H1Q3P3</accession>
<feature type="transmembrane region" description="Helical" evidence="7">
    <location>
        <begin position="173"/>
        <end position="194"/>
    </location>
</feature>
<dbReference type="Pfam" id="PF00884">
    <property type="entry name" value="Sulfatase"/>
    <property type="match status" value="1"/>
</dbReference>
<evidence type="ECO:0000256" key="3">
    <source>
        <dbReference type="ARBA" id="ARBA00022679"/>
    </source>
</evidence>
<dbReference type="SUPFAM" id="SSF53649">
    <property type="entry name" value="Alkaline phosphatase-like"/>
    <property type="match status" value="1"/>
</dbReference>
<name>H1Q3P3_9BACT</name>
<evidence type="ECO:0000313" key="9">
    <source>
        <dbReference type="EMBL" id="EHO68749.1"/>
    </source>
</evidence>
<keyword evidence="10" id="KW-1185">Reference proteome</keyword>
<sequence>MYFLRKTCEMLAVVFRPVKDNAQFFFFMYVTAITVSFLELPRPDSEVYPGLWLELFVDLYVLTSVIMLFPRAMRCYIRILISMLVYLVSIADVFCWEKFRSTLNPSMLLLVGETDSREAGEFLSTYLAPELLWSGVGVILLIALVHLILSFRLPFVKWFSLKEKLVCRLLCHYLKQSAPIGGFIVLGFLVWGIIDSVGNKCEMVQMFRMKTVGEVEHELTTKDCAQFYLPVYRLAFSVFSNRLASQQIGLLIEANRDLSVDSCSFRSPNIVLIIGESFGKHHSQQYGYFMPTTPRQMERQKTGLLVPFGDVVSPWNLTSFVFKNVFSLHVVGQKGEWCDYPLFPALFRKAGYHVSFVTNQFLPKAREAVYDFSGGFFLNNPELSAAMFDTRNDRLHRFDRGLIDDYDNKLEKENKARNLIIFHLMGQHVAYHQRYPKNRQHFKAEDYKERRPELNAERRATLAEYDNAVLYNDSIVDQIIRRFENKNAVVIYMPDHGEECYEGRRGFICRNHSAGINYDLARYEFEIPFWVYCSPEYVRQNPDLFKQIVASRNKRFMTDALPHMLLYLAGVATKAYHAEYNILSTRYNEHRERKLKNTTNYDALRHG</sequence>
<dbReference type="PATRIC" id="fig|883158.3.peg.1529"/>
<dbReference type="GO" id="GO:0016776">
    <property type="term" value="F:phosphotransferase activity, phosphate group as acceptor"/>
    <property type="evidence" value="ECO:0007669"/>
    <property type="project" value="TreeGrafter"/>
</dbReference>
<keyword evidence="4 7" id="KW-0812">Transmembrane</keyword>
<feature type="transmembrane region" description="Helical" evidence="7">
    <location>
        <begin position="50"/>
        <end position="69"/>
    </location>
</feature>
<evidence type="ECO:0000256" key="6">
    <source>
        <dbReference type="ARBA" id="ARBA00023136"/>
    </source>
</evidence>
<dbReference type="InterPro" id="IPR017850">
    <property type="entry name" value="Alkaline_phosphatase_core_sf"/>
</dbReference>
<protein>
    <recommendedName>
        <fullName evidence="8">Sulfatase N-terminal domain-containing protein</fullName>
    </recommendedName>
</protein>
<feature type="transmembrane region" description="Helical" evidence="7">
    <location>
        <begin position="131"/>
        <end position="153"/>
    </location>
</feature>
<gene>
    <name evidence="9" type="ORF">HMPREF9140_01531</name>
</gene>
<evidence type="ECO:0000256" key="2">
    <source>
        <dbReference type="ARBA" id="ARBA00022475"/>
    </source>
</evidence>
<comment type="subcellular location">
    <subcellularLocation>
        <location evidence="1">Cell membrane</location>
        <topology evidence="1">Multi-pass membrane protein</topology>
    </subcellularLocation>
</comment>
<dbReference type="HOGENOM" id="CLU_018534_3_1_10"/>
<evidence type="ECO:0000259" key="8">
    <source>
        <dbReference type="Pfam" id="PF00884"/>
    </source>
</evidence>
<organism evidence="9 10">
    <name type="scientific">Prevotella micans F0438</name>
    <dbReference type="NCBI Taxonomy" id="883158"/>
    <lineage>
        <taxon>Bacteria</taxon>
        <taxon>Pseudomonadati</taxon>
        <taxon>Bacteroidota</taxon>
        <taxon>Bacteroidia</taxon>
        <taxon>Bacteroidales</taxon>
        <taxon>Prevotellaceae</taxon>
        <taxon>Prevotella</taxon>
    </lineage>
</organism>
<dbReference type="InterPro" id="IPR000917">
    <property type="entry name" value="Sulfatase_N"/>
</dbReference>
<dbReference type="InterPro" id="IPR058130">
    <property type="entry name" value="PEA_transf_C"/>
</dbReference>
<keyword evidence="3" id="KW-0808">Transferase</keyword>
<keyword evidence="6 7" id="KW-0472">Membrane</keyword>
<dbReference type="eggNOG" id="COG2194">
    <property type="taxonomic scope" value="Bacteria"/>
</dbReference>
<keyword evidence="2" id="KW-1003">Cell membrane</keyword>
<feature type="transmembrane region" description="Helical" evidence="7">
    <location>
        <begin position="76"/>
        <end position="99"/>
    </location>
</feature>
<dbReference type="EMBL" id="AGWK01000041">
    <property type="protein sequence ID" value="EHO68749.1"/>
    <property type="molecule type" value="Genomic_DNA"/>
</dbReference>
<dbReference type="Gene3D" id="3.40.720.10">
    <property type="entry name" value="Alkaline Phosphatase, subunit A"/>
    <property type="match status" value="1"/>
</dbReference>
<dbReference type="PANTHER" id="PTHR30443">
    <property type="entry name" value="INNER MEMBRANE PROTEIN"/>
    <property type="match status" value="1"/>
</dbReference>
<evidence type="ECO:0000256" key="1">
    <source>
        <dbReference type="ARBA" id="ARBA00004651"/>
    </source>
</evidence>
<evidence type="ECO:0000256" key="4">
    <source>
        <dbReference type="ARBA" id="ARBA00022692"/>
    </source>
</evidence>
<dbReference type="Proteomes" id="UP000016023">
    <property type="component" value="Unassembled WGS sequence"/>
</dbReference>
<dbReference type="AlphaFoldDB" id="H1Q3P3"/>